<dbReference type="eggNOG" id="KOG2851">
    <property type="taxonomic scope" value="Eukaryota"/>
</dbReference>
<dbReference type="RefSeq" id="XP_001422920.1">
    <property type="nucleotide sequence ID" value="XM_001422883.1"/>
</dbReference>
<sequence>MYRYYKQFYPADLLFKWLAHGNDERHARAEKTYPSRREFCFVLDKEQEEGGGEIFARYQSFVDAKDFKTNVERKKPARIEFGPICNRRPSDRHTVELKPEERELVFDIDMTDYDDVRTCCKEAGICGKCWPLMTVALKVLDVGLREDFGFKHLLWVYSGRRGIHCWISDERARKLSDEARSAVAEYFAVVKGEGQGRRVLSSTPMHPSVKRAYDGVLKQYWIESYLPTQRILEDKTKLEQLLNLIPDENIREDLASEFATSSLNSVDRWGVIERRVQDSLKKNNYKLTGALEKIILWHIYPRVDIEVSRHMNHLLKGPFCVHPKTGRVCVPMDPATADSFNPELVPTVVDLDSGAQTLDGAIKTFNDTFWNACARENIERLTAKTRQAKAEQQSGMEF</sequence>
<dbReference type="RefSeq" id="XP_001420974.1">
    <property type="nucleotide sequence ID" value="XM_001420937.1"/>
</dbReference>
<keyword evidence="6 10" id="KW-0235">DNA replication</keyword>
<dbReference type="Gramene" id="ABP01279">
    <property type="protein sequence ID" value="ABP01279"/>
    <property type="gene ID" value="OSTLU_48208"/>
</dbReference>
<dbReference type="STRING" id="436017.A4S6M7"/>
<dbReference type="SUPFAM" id="SSF56747">
    <property type="entry name" value="Prim-pol domain"/>
    <property type="match status" value="1"/>
</dbReference>
<organism evidence="11 13">
    <name type="scientific">Ostreococcus lucimarinus (strain CCE9901)</name>
    <dbReference type="NCBI Taxonomy" id="436017"/>
    <lineage>
        <taxon>Eukaryota</taxon>
        <taxon>Viridiplantae</taxon>
        <taxon>Chlorophyta</taxon>
        <taxon>Mamiellophyceae</taxon>
        <taxon>Mamiellales</taxon>
        <taxon>Bathycoccaceae</taxon>
        <taxon>Ostreococcus</taxon>
    </lineage>
</organism>
<keyword evidence="5" id="KW-0548">Nucleotidyltransferase</keyword>
<dbReference type="OMA" id="NVTRGFN"/>
<evidence type="ECO:0000256" key="2">
    <source>
        <dbReference type="ARBA" id="ARBA00022478"/>
    </source>
</evidence>
<evidence type="ECO:0000256" key="6">
    <source>
        <dbReference type="ARBA" id="ARBA00022705"/>
    </source>
</evidence>
<dbReference type="Proteomes" id="UP000001568">
    <property type="component" value="Chromosome 21"/>
</dbReference>
<evidence type="ECO:0000256" key="7">
    <source>
        <dbReference type="ARBA" id="ARBA00022723"/>
    </source>
</evidence>
<dbReference type="InterPro" id="IPR014052">
    <property type="entry name" value="DNA_primase_ssu_euk/arc"/>
</dbReference>
<dbReference type="CDD" id="cd04860">
    <property type="entry name" value="AE_Prim_S"/>
    <property type="match status" value="1"/>
</dbReference>
<reference evidence="11 13" key="1">
    <citation type="journal article" date="2007" name="Proc. Natl. Acad. Sci. U.S.A.">
        <title>The tiny eukaryote Ostreococcus provides genomic insights into the paradox of plankton speciation.</title>
        <authorList>
            <person name="Palenik B."/>
            <person name="Grimwood J."/>
            <person name="Aerts A."/>
            <person name="Rouze P."/>
            <person name="Salamov A."/>
            <person name="Putnam N."/>
            <person name="Dupont C."/>
            <person name="Jorgensen R."/>
            <person name="Derelle E."/>
            <person name="Rombauts S."/>
            <person name="Zhou K."/>
            <person name="Otillar R."/>
            <person name="Merchant S.S."/>
            <person name="Podell S."/>
            <person name="Gaasterland T."/>
            <person name="Napoli C."/>
            <person name="Gendler K."/>
            <person name="Manuell A."/>
            <person name="Tai V."/>
            <person name="Vallon O."/>
            <person name="Piganeau G."/>
            <person name="Jancek S."/>
            <person name="Heijde M."/>
            <person name="Jabbari K."/>
            <person name="Bowler C."/>
            <person name="Lohr M."/>
            <person name="Robbens S."/>
            <person name="Werner G."/>
            <person name="Dubchak I."/>
            <person name="Pazour G.J."/>
            <person name="Ren Q."/>
            <person name="Paulsen I."/>
            <person name="Delwiche C."/>
            <person name="Schmutz J."/>
            <person name="Rokhsar D."/>
            <person name="Van de Peer Y."/>
            <person name="Moreau H."/>
            <person name="Grigoriev I.V."/>
        </authorList>
    </citation>
    <scope>NUCLEOTIDE SEQUENCE [LARGE SCALE GENOMIC DNA]</scope>
    <source>
        <strain evidence="11 13">CCE9901</strain>
    </source>
</reference>
<protein>
    <recommendedName>
        <fullName evidence="10">DNA primase</fullName>
        <ecNumber evidence="10">2.7.7.-</ecNumber>
    </recommendedName>
</protein>
<dbReference type="GO" id="GO:0046872">
    <property type="term" value="F:metal ion binding"/>
    <property type="evidence" value="ECO:0007669"/>
    <property type="project" value="UniProtKB-KW"/>
</dbReference>
<dbReference type="GO" id="GO:0005658">
    <property type="term" value="C:alpha DNA polymerase:primase complex"/>
    <property type="evidence" value="ECO:0007669"/>
    <property type="project" value="UniProtKB-ARBA"/>
</dbReference>
<dbReference type="NCBIfam" id="TIGR00335">
    <property type="entry name" value="primase_sml"/>
    <property type="match status" value="1"/>
</dbReference>
<evidence type="ECO:0000256" key="8">
    <source>
        <dbReference type="ARBA" id="ARBA00022833"/>
    </source>
</evidence>
<dbReference type="FunFam" id="3.90.920.10:FF:000003">
    <property type="entry name" value="DNA primase"/>
    <property type="match status" value="1"/>
</dbReference>
<keyword evidence="4 10" id="KW-0808">Transferase</keyword>
<keyword evidence="3 10" id="KW-0639">Primosome</keyword>
<dbReference type="AlphaFoldDB" id="A4S6M7"/>
<evidence type="ECO:0000313" key="11">
    <source>
        <dbReference type="EMBL" id="ABO99267.1"/>
    </source>
</evidence>
<dbReference type="OrthoDB" id="19606at2759"/>
<evidence type="ECO:0000313" key="13">
    <source>
        <dbReference type="Proteomes" id="UP000001568"/>
    </source>
</evidence>
<dbReference type="Gene3D" id="3.90.920.10">
    <property type="entry name" value="DNA primase, PRIM domain"/>
    <property type="match status" value="1"/>
</dbReference>
<keyword evidence="7" id="KW-0479">Metal-binding</keyword>
<keyword evidence="13" id="KW-1185">Reference proteome</keyword>
<dbReference type="EMBL" id="CP000601">
    <property type="protein sequence ID" value="ABP01279.1"/>
    <property type="molecule type" value="Genomic_DNA"/>
</dbReference>
<keyword evidence="2 10" id="KW-0240">DNA-directed RNA polymerase</keyword>
<evidence type="ECO:0000256" key="1">
    <source>
        <dbReference type="ARBA" id="ARBA00009762"/>
    </source>
</evidence>
<keyword evidence="8" id="KW-0862">Zinc</keyword>
<dbReference type="GeneID" id="5004973"/>
<dbReference type="Proteomes" id="UP000001568">
    <property type="component" value="Chromosome 13"/>
</dbReference>
<comment type="similarity">
    <text evidence="1 10">Belongs to the eukaryotic-type primase small subunit family.</text>
</comment>
<evidence type="ECO:0000313" key="12">
    <source>
        <dbReference type="EMBL" id="ABP01279.1"/>
    </source>
</evidence>
<dbReference type="Pfam" id="PF01896">
    <property type="entry name" value="DNA_primase_S"/>
    <property type="match status" value="1"/>
</dbReference>
<evidence type="ECO:0000256" key="4">
    <source>
        <dbReference type="ARBA" id="ARBA00022679"/>
    </source>
</evidence>
<dbReference type="EC" id="2.7.7.-" evidence="10"/>
<dbReference type="GeneID" id="5006896"/>
<dbReference type="InterPro" id="IPR002755">
    <property type="entry name" value="DNA_primase_S"/>
</dbReference>
<dbReference type="KEGG" id="olu:OSTLU_48208"/>
<dbReference type="HOGENOM" id="CLU_028288_3_2_1"/>
<keyword evidence="9" id="KW-0804">Transcription</keyword>
<dbReference type="EMBL" id="CP000593">
    <property type="protein sequence ID" value="ABO99267.1"/>
    <property type="molecule type" value="Genomic_DNA"/>
</dbReference>
<dbReference type="GO" id="GO:0006269">
    <property type="term" value="P:DNA replication, synthesis of primer"/>
    <property type="evidence" value="ECO:0007669"/>
    <property type="project" value="UniProtKB-KW"/>
</dbReference>
<accession>A4S6M7</accession>
<evidence type="ECO:0000256" key="10">
    <source>
        <dbReference type="RuleBase" id="RU003514"/>
    </source>
</evidence>
<evidence type="ECO:0000256" key="3">
    <source>
        <dbReference type="ARBA" id="ARBA00022515"/>
    </source>
</evidence>
<evidence type="ECO:0000256" key="5">
    <source>
        <dbReference type="ARBA" id="ARBA00022695"/>
    </source>
</evidence>
<dbReference type="KEGG" id="olu:OSTLU_41816"/>
<proteinExistence type="inferred from homology"/>
<dbReference type="PANTHER" id="PTHR10536">
    <property type="entry name" value="DNA PRIMASE SMALL SUBUNIT"/>
    <property type="match status" value="1"/>
</dbReference>
<name>A4S6M7_OSTLU</name>
<dbReference type="Gramene" id="ABO99267">
    <property type="protein sequence ID" value="ABO99267"/>
    <property type="gene ID" value="OSTLU_41816"/>
</dbReference>
<evidence type="ECO:0000256" key="9">
    <source>
        <dbReference type="ARBA" id="ARBA00023163"/>
    </source>
</evidence>
<dbReference type="GO" id="GO:0003899">
    <property type="term" value="F:DNA-directed RNA polymerase activity"/>
    <property type="evidence" value="ECO:0007669"/>
    <property type="project" value="InterPro"/>
</dbReference>
<gene>
    <name evidence="11" type="ORF">OSTLU_41816</name>
    <name evidence="12" type="ORF">OSTLU_48208</name>
</gene>